<evidence type="ECO:0000256" key="7">
    <source>
        <dbReference type="PIRNR" id="PIRNR031057"/>
    </source>
</evidence>
<keyword evidence="5 7" id="KW-0418">Kinase</keyword>
<comment type="caution">
    <text evidence="9">The sequence shown here is derived from an EMBL/GenBank/DDBJ whole genome shotgun (WGS) entry which is preliminary data.</text>
</comment>
<dbReference type="GO" id="GO:0009229">
    <property type="term" value="P:thiamine diphosphate biosynthetic process"/>
    <property type="evidence" value="ECO:0007669"/>
    <property type="project" value="UniProtKB-UniRule"/>
</dbReference>
<proteinExistence type="inferred from homology"/>
<name>A0A507C3P1_9FUNG</name>
<dbReference type="Pfam" id="PF04263">
    <property type="entry name" value="TPK_catalytic"/>
    <property type="match status" value="1"/>
</dbReference>
<keyword evidence="3 7" id="KW-0808">Transferase</keyword>
<dbReference type="PIRSF" id="PIRSF031057">
    <property type="entry name" value="Thiamin_pyrophosphokinase"/>
    <property type="match status" value="1"/>
</dbReference>
<dbReference type="SUPFAM" id="SSF63999">
    <property type="entry name" value="Thiamin pyrophosphokinase, catalytic domain"/>
    <property type="match status" value="1"/>
</dbReference>
<dbReference type="GeneID" id="42004394"/>
<reference evidence="9 10" key="1">
    <citation type="journal article" date="2019" name="Sci. Rep.">
        <title>Comparative genomics of chytrid fungi reveal insights into the obligate biotrophic and pathogenic lifestyle of Synchytrium endobioticum.</title>
        <authorList>
            <person name="van de Vossenberg B.T.L.H."/>
            <person name="Warris S."/>
            <person name="Nguyen H.D.T."/>
            <person name="van Gent-Pelzer M.P.E."/>
            <person name="Joly D.L."/>
            <person name="van de Geest H.C."/>
            <person name="Bonants P.J.M."/>
            <person name="Smith D.S."/>
            <person name="Levesque C.A."/>
            <person name="van der Lee T.A.J."/>
        </authorList>
    </citation>
    <scope>NUCLEOTIDE SEQUENCE [LARGE SCALE GENOMIC DNA]</scope>
    <source>
        <strain evidence="9 10">JEL517</strain>
    </source>
</reference>
<evidence type="ECO:0000259" key="8">
    <source>
        <dbReference type="SMART" id="SM00983"/>
    </source>
</evidence>
<dbReference type="RefSeq" id="XP_031024933.1">
    <property type="nucleotide sequence ID" value="XM_031169097.1"/>
</dbReference>
<dbReference type="STRING" id="1806994.A0A507C3P1"/>
<organism evidence="9 10">
    <name type="scientific">Synchytrium microbalum</name>
    <dbReference type="NCBI Taxonomy" id="1806994"/>
    <lineage>
        <taxon>Eukaryota</taxon>
        <taxon>Fungi</taxon>
        <taxon>Fungi incertae sedis</taxon>
        <taxon>Chytridiomycota</taxon>
        <taxon>Chytridiomycota incertae sedis</taxon>
        <taxon>Chytridiomycetes</taxon>
        <taxon>Synchytriales</taxon>
        <taxon>Synchytriaceae</taxon>
        <taxon>Synchytrium</taxon>
    </lineage>
</organism>
<dbReference type="PANTHER" id="PTHR13622:SF8">
    <property type="entry name" value="THIAMIN PYROPHOSPHOKINASE 1"/>
    <property type="match status" value="1"/>
</dbReference>
<dbReference type="InterPro" id="IPR036759">
    <property type="entry name" value="TPK_catalytic_sf"/>
</dbReference>
<evidence type="ECO:0000256" key="6">
    <source>
        <dbReference type="ARBA" id="ARBA00022840"/>
    </source>
</evidence>
<evidence type="ECO:0000256" key="1">
    <source>
        <dbReference type="ARBA" id="ARBA00005078"/>
    </source>
</evidence>
<dbReference type="PANTHER" id="PTHR13622">
    <property type="entry name" value="THIAMIN PYROPHOSPHOKINASE"/>
    <property type="match status" value="1"/>
</dbReference>
<keyword evidence="4 7" id="KW-0547">Nucleotide-binding</keyword>
<dbReference type="UniPathway" id="UPA00060">
    <property type="reaction ID" value="UER00597"/>
</dbReference>
<protein>
    <recommendedName>
        <fullName evidence="7">Thiamine pyrophosphokinase</fullName>
        <ecNumber evidence="7">2.7.6.2</ecNumber>
    </recommendedName>
</protein>
<dbReference type="InterPro" id="IPR007373">
    <property type="entry name" value="Thiamin_PyroPKinase_B1-bd"/>
</dbReference>
<evidence type="ECO:0000256" key="5">
    <source>
        <dbReference type="ARBA" id="ARBA00022777"/>
    </source>
</evidence>
<dbReference type="EMBL" id="QEAO01000016">
    <property type="protein sequence ID" value="TPX34091.1"/>
    <property type="molecule type" value="Genomic_DNA"/>
</dbReference>
<dbReference type="Proteomes" id="UP000319731">
    <property type="component" value="Unassembled WGS sequence"/>
</dbReference>
<evidence type="ECO:0000313" key="9">
    <source>
        <dbReference type="EMBL" id="TPX34091.1"/>
    </source>
</evidence>
<dbReference type="Gene3D" id="3.40.50.10240">
    <property type="entry name" value="Thiamin pyrophosphokinase, catalytic domain"/>
    <property type="match status" value="1"/>
</dbReference>
<dbReference type="EC" id="2.7.6.2" evidence="7"/>
<evidence type="ECO:0000313" key="10">
    <source>
        <dbReference type="Proteomes" id="UP000319731"/>
    </source>
</evidence>
<feature type="domain" description="Thiamin pyrophosphokinase thiamin-binding" evidence="8">
    <location>
        <begin position="177"/>
        <end position="250"/>
    </location>
</feature>
<evidence type="ECO:0000256" key="2">
    <source>
        <dbReference type="ARBA" id="ARBA00006785"/>
    </source>
</evidence>
<dbReference type="NCBIfam" id="TIGR01378">
    <property type="entry name" value="thi_PPkinase"/>
    <property type="match status" value="1"/>
</dbReference>
<comment type="pathway">
    <text evidence="1 7">Cofactor biosynthesis; thiamine diphosphate biosynthesis; thiamine diphosphate from thiamine: step 1/1.</text>
</comment>
<accession>A0A507C3P1</accession>
<dbReference type="AlphaFoldDB" id="A0A507C3P1"/>
<dbReference type="InterPro" id="IPR006282">
    <property type="entry name" value="Thi_PPkinase"/>
</dbReference>
<comment type="catalytic activity">
    <reaction evidence="7">
        <text>thiamine + ATP = thiamine diphosphate + AMP + H(+)</text>
        <dbReference type="Rhea" id="RHEA:11576"/>
        <dbReference type="ChEBI" id="CHEBI:15378"/>
        <dbReference type="ChEBI" id="CHEBI:18385"/>
        <dbReference type="ChEBI" id="CHEBI:30616"/>
        <dbReference type="ChEBI" id="CHEBI:58937"/>
        <dbReference type="ChEBI" id="CHEBI:456215"/>
    </reaction>
</comment>
<keyword evidence="6 7" id="KW-0067">ATP-binding</keyword>
<comment type="similarity">
    <text evidence="2 7">Belongs to the thiamine pyrophosphokinase family.</text>
</comment>
<dbReference type="Pfam" id="PF04265">
    <property type="entry name" value="TPK_B1_binding"/>
    <property type="match status" value="1"/>
</dbReference>
<sequence>MEWNISRLLGDSQRDESIPLALIILNQPLCPLKTFDRLWSRASLKLFADGGSNRVYDVLEIDNVRRKYVFASLESDLALMTNVSRYLPDAIVGDLDSLRPDVRDWYAAEGVIAQKVQDQDSTDFQKCLALYEIVALGALSGRFDHVMHAINVLHQSQVGRRLYLLSDEGVVFLLTPGKHVIICDPNIEGPTCGLLPIGIAVAKLTTTGLKWNLDPTMPTSFGGLVSTSNAFADESDGHEKVVTVDTDQPIVWTCEVRLPRR</sequence>
<dbReference type="InterPro" id="IPR007371">
    <property type="entry name" value="TPK_catalytic"/>
</dbReference>
<evidence type="ECO:0000256" key="4">
    <source>
        <dbReference type="ARBA" id="ARBA00022741"/>
    </source>
</evidence>
<dbReference type="Gene3D" id="2.60.120.320">
    <property type="entry name" value="Thiamin pyrophosphokinase, thiamin-binding domain"/>
    <property type="match status" value="1"/>
</dbReference>
<dbReference type="OrthoDB" id="25149at2759"/>
<keyword evidence="10" id="KW-1185">Reference proteome</keyword>
<dbReference type="GO" id="GO:0005524">
    <property type="term" value="F:ATP binding"/>
    <property type="evidence" value="ECO:0007669"/>
    <property type="project" value="UniProtKB-UniRule"/>
</dbReference>
<dbReference type="GO" id="GO:0006772">
    <property type="term" value="P:thiamine metabolic process"/>
    <property type="evidence" value="ECO:0007669"/>
    <property type="project" value="InterPro"/>
</dbReference>
<dbReference type="GO" id="GO:0016301">
    <property type="term" value="F:kinase activity"/>
    <property type="evidence" value="ECO:0007669"/>
    <property type="project" value="UniProtKB-UniRule"/>
</dbReference>
<evidence type="ECO:0000256" key="3">
    <source>
        <dbReference type="ARBA" id="ARBA00022679"/>
    </source>
</evidence>
<dbReference type="SMART" id="SM00983">
    <property type="entry name" value="TPK_B1_binding"/>
    <property type="match status" value="1"/>
</dbReference>
<dbReference type="GO" id="GO:0030975">
    <property type="term" value="F:thiamine binding"/>
    <property type="evidence" value="ECO:0007669"/>
    <property type="project" value="UniProtKB-UniRule"/>
</dbReference>
<dbReference type="FunFam" id="2.60.120.320:FF:000001">
    <property type="entry name" value="Thiamine pyrophosphokinase"/>
    <property type="match status" value="1"/>
</dbReference>
<dbReference type="InterPro" id="IPR036371">
    <property type="entry name" value="TPK_B1-bd_sf"/>
</dbReference>
<dbReference type="GO" id="GO:0004788">
    <property type="term" value="F:thiamine diphosphokinase activity"/>
    <property type="evidence" value="ECO:0007669"/>
    <property type="project" value="UniProtKB-UniRule"/>
</dbReference>
<dbReference type="SUPFAM" id="SSF63862">
    <property type="entry name" value="Thiamin pyrophosphokinase, substrate-binding domain"/>
    <property type="match status" value="1"/>
</dbReference>
<dbReference type="CDD" id="cd07995">
    <property type="entry name" value="TPK"/>
    <property type="match status" value="1"/>
</dbReference>
<dbReference type="InterPro" id="IPR016966">
    <property type="entry name" value="Thiamin_pyrophosphokinase_euk"/>
</dbReference>
<gene>
    <name evidence="9" type="primary">THI80</name>
    <name evidence="9" type="ORF">SmJEL517_g03169</name>
</gene>